<comment type="caution">
    <text evidence="1">The sequence shown here is derived from an EMBL/GenBank/DDBJ whole genome shotgun (WGS) entry which is preliminary data.</text>
</comment>
<gene>
    <name evidence="1" type="ORF">S01H1_56946</name>
</gene>
<feature type="non-terminal residue" evidence="1">
    <location>
        <position position="84"/>
    </location>
</feature>
<dbReference type="AlphaFoldDB" id="X0VWG3"/>
<protein>
    <submittedName>
        <fullName evidence="1">Uncharacterized protein</fullName>
    </submittedName>
</protein>
<accession>X0VWG3</accession>
<sequence length="84" mass="9593">MDKRVPPSLTALGRRSLPSEIEIDGWRYVQRRVFKNDFFAITAMYEGEAGKVILKVGRQASFLFIPLGWVGRLLAAREQVALER</sequence>
<organism evidence="1">
    <name type="scientific">marine sediment metagenome</name>
    <dbReference type="NCBI Taxonomy" id="412755"/>
    <lineage>
        <taxon>unclassified sequences</taxon>
        <taxon>metagenomes</taxon>
        <taxon>ecological metagenomes</taxon>
    </lineage>
</organism>
<name>X0VWG3_9ZZZZ</name>
<evidence type="ECO:0000313" key="1">
    <source>
        <dbReference type="EMBL" id="GAG22625.1"/>
    </source>
</evidence>
<reference evidence="1" key="1">
    <citation type="journal article" date="2014" name="Front. Microbiol.">
        <title>High frequency of phylogenetically diverse reductive dehalogenase-homologous genes in deep subseafloor sedimentary metagenomes.</title>
        <authorList>
            <person name="Kawai M."/>
            <person name="Futagami T."/>
            <person name="Toyoda A."/>
            <person name="Takaki Y."/>
            <person name="Nishi S."/>
            <person name="Hori S."/>
            <person name="Arai W."/>
            <person name="Tsubouchi T."/>
            <person name="Morono Y."/>
            <person name="Uchiyama I."/>
            <person name="Ito T."/>
            <person name="Fujiyama A."/>
            <person name="Inagaki F."/>
            <person name="Takami H."/>
        </authorList>
    </citation>
    <scope>NUCLEOTIDE SEQUENCE</scope>
    <source>
        <strain evidence="1">Expedition CK06-06</strain>
    </source>
</reference>
<dbReference type="EMBL" id="BARS01037115">
    <property type="protein sequence ID" value="GAG22625.1"/>
    <property type="molecule type" value="Genomic_DNA"/>
</dbReference>
<proteinExistence type="predicted"/>